<organism evidence="7 8">
    <name type="scientific">Sporosarcina contaminans</name>
    <dbReference type="NCBI Taxonomy" id="633403"/>
    <lineage>
        <taxon>Bacteria</taxon>
        <taxon>Bacillati</taxon>
        <taxon>Bacillota</taxon>
        <taxon>Bacilli</taxon>
        <taxon>Bacillales</taxon>
        <taxon>Caryophanaceae</taxon>
        <taxon>Sporosarcina</taxon>
    </lineage>
</organism>
<accession>A0ABW3TYL2</accession>
<dbReference type="Proteomes" id="UP001597231">
    <property type="component" value="Unassembled WGS sequence"/>
</dbReference>
<dbReference type="InterPro" id="IPR015422">
    <property type="entry name" value="PyrdxlP-dep_Trfase_small"/>
</dbReference>
<keyword evidence="8" id="KW-1185">Reference proteome</keyword>
<keyword evidence="3" id="KW-0663">Pyridoxal phosphate</keyword>
<dbReference type="PANTHER" id="PTHR43525:SF1">
    <property type="entry name" value="PROTEIN MALY"/>
    <property type="match status" value="1"/>
</dbReference>
<dbReference type="EC" id="4.4.1.13" evidence="2"/>
<dbReference type="Pfam" id="PF00155">
    <property type="entry name" value="Aminotran_1_2"/>
    <property type="match status" value="1"/>
</dbReference>
<evidence type="ECO:0000256" key="4">
    <source>
        <dbReference type="ARBA" id="ARBA00023239"/>
    </source>
</evidence>
<dbReference type="InterPro" id="IPR015421">
    <property type="entry name" value="PyrdxlP-dep_Trfase_major"/>
</dbReference>
<evidence type="ECO:0000313" key="8">
    <source>
        <dbReference type="Proteomes" id="UP001597231"/>
    </source>
</evidence>
<dbReference type="PANTHER" id="PTHR43525">
    <property type="entry name" value="PROTEIN MALY"/>
    <property type="match status" value="1"/>
</dbReference>
<sequence length="402" mass="45779">MDAKEFCERYAVERKGTNSLKWDALKDRFGDPDLLAAWVADMEFKAPEAVLDALQQRIAHGVFGYSYVPDSFYEAFIKWEKEHHGYTVEKEWIRFSTGVVTALYWFVNAFTKIGDAVILLTPVYYPFHNAVKDNGRKLVTCELVNENGNYHIDFDAFEKSIIDNDVKLFIQCSPHNPVGRVWTEKELKTILSICKKHDVLVVSDEIHQDLVMEGHQHIPSAIVGGGAFAHNLITVTAPSKTFNLAGLLTSQIIIENDQLRTQFDNYVKTVNQTEVNILGLTAAEAAYRHGQQWLDGLLSVIEHNYNHVKRHLNEQAPNILISPLEGTYLIWLDLRNVIDANQTKEFIQDRCRIAVDFGEWFGEESKGFIRLNMATEPRFVELAVENILSNLEDFAVVGKSSE</sequence>
<dbReference type="InterPro" id="IPR004839">
    <property type="entry name" value="Aminotransferase_I/II_large"/>
</dbReference>
<evidence type="ECO:0000313" key="7">
    <source>
        <dbReference type="EMBL" id="MFD1205495.1"/>
    </source>
</evidence>
<dbReference type="InterPro" id="IPR027619">
    <property type="entry name" value="C-S_lyase_PatB-like"/>
</dbReference>
<evidence type="ECO:0000256" key="3">
    <source>
        <dbReference type="ARBA" id="ARBA00022898"/>
    </source>
</evidence>
<dbReference type="InterPro" id="IPR015424">
    <property type="entry name" value="PyrdxlP-dep_Trfase"/>
</dbReference>
<dbReference type="NCBIfam" id="TIGR04350">
    <property type="entry name" value="C_S_lyase_PatB"/>
    <property type="match status" value="1"/>
</dbReference>
<evidence type="ECO:0000256" key="5">
    <source>
        <dbReference type="ARBA" id="ARBA00037974"/>
    </source>
</evidence>
<dbReference type="EMBL" id="JBHTLT010000047">
    <property type="protein sequence ID" value="MFD1205495.1"/>
    <property type="molecule type" value="Genomic_DNA"/>
</dbReference>
<dbReference type="CDD" id="cd00609">
    <property type="entry name" value="AAT_like"/>
    <property type="match status" value="1"/>
</dbReference>
<dbReference type="InterPro" id="IPR051798">
    <property type="entry name" value="Class-II_PLP-Dep_Aminotrans"/>
</dbReference>
<reference evidence="8" key="1">
    <citation type="journal article" date="2019" name="Int. J. Syst. Evol. Microbiol.">
        <title>The Global Catalogue of Microorganisms (GCM) 10K type strain sequencing project: providing services to taxonomists for standard genome sequencing and annotation.</title>
        <authorList>
            <consortium name="The Broad Institute Genomics Platform"/>
            <consortium name="The Broad Institute Genome Sequencing Center for Infectious Disease"/>
            <person name="Wu L."/>
            <person name="Ma J."/>
        </authorList>
    </citation>
    <scope>NUCLEOTIDE SEQUENCE [LARGE SCALE GENOMIC DNA]</scope>
    <source>
        <strain evidence="8">CCUG 53915</strain>
    </source>
</reference>
<evidence type="ECO:0000259" key="6">
    <source>
        <dbReference type="Pfam" id="PF00155"/>
    </source>
</evidence>
<keyword evidence="4 7" id="KW-0456">Lyase</keyword>
<proteinExistence type="inferred from homology"/>
<comment type="caution">
    <text evidence="7">The sequence shown here is derived from an EMBL/GenBank/DDBJ whole genome shotgun (WGS) entry which is preliminary data.</text>
</comment>
<comment type="cofactor">
    <cofactor evidence="1">
        <name>pyridoxal 5'-phosphate</name>
        <dbReference type="ChEBI" id="CHEBI:597326"/>
    </cofactor>
</comment>
<evidence type="ECO:0000256" key="2">
    <source>
        <dbReference type="ARBA" id="ARBA00012224"/>
    </source>
</evidence>
<comment type="similarity">
    <text evidence="5">Belongs to the class-II pyridoxal-phosphate-dependent aminotransferase family. MalY/PatB cystathionine beta-lyase subfamily.</text>
</comment>
<dbReference type="Gene3D" id="3.40.640.10">
    <property type="entry name" value="Type I PLP-dependent aspartate aminotransferase-like (Major domain)"/>
    <property type="match status" value="1"/>
</dbReference>
<dbReference type="Gene3D" id="3.90.1150.10">
    <property type="entry name" value="Aspartate Aminotransferase, domain 1"/>
    <property type="match status" value="1"/>
</dbReference>
<dbReference type="RefSeq" id="WP_336824691.1">
    <property type="nucleotide sequence ID" value="NZ_JBHTLT010000047.1"/>
</dbReference>
<dbReference type="GO" id="GO:0047804">
    <property type="term" value="F:cysteine-S-conjugate beta-lyase activity"/>
    <property type="evidence" value="ECO:0007669"/>
    <property type="project" value="UniProtKB-EC"/>
</dbReference>
<feature type="domain" description="Aminotransferase class I/classII large" evidence="6">
    <location>
        <begin position="46"/>
        <end position="385"/>
    </location>
</feature>
<name>A0ABW3TYL2_9BACL</name>
<dbReference type="SUPFAM" id="SSF53383">
    <property type="entry name" value="PLP-dependent transferases"/>
    <property type="match status" value="1"/>
</dbReference>
<protein>
    <recommendedName>
        <fullName evidence="2">cysteine-S-conjugate beta-lyase</fullName>
        <ecNumber evidence="2">4.4.1.13</ecNumber>
    </recommendedName>
</protein>
<evidence type="ECO:0000256" key="1">
    <source>
        <dbReference type="ARBA" id="ARBA00001933"/>
    </source>
</evidence>
<gene>
    <name evidence="7" type="ORF">ACFQ38_10335</name>
</gene>